<feature type="region of interest" description="Disordered" evidence="6">
    <location>
        <begin position="2281"/>
        <end position="2480"/>
    </location>
</feature>
<feature type="region of interest" description="Disordered" evidence="6">
    <location>
        <begin position="1860"/>
        <end position="1889"/>
    </location>
</feature>
<accession>A0A2T7PDY4</accession>
<keyword evidence="7" id="KW-0472">Membrane</keyword>
<dbReference type="InterPro" id="IPR014853">
    <property type="entry name" value="VWF/SSPO/ZAN-like_Cys-rich_dom"/>
</dbReference>
<feature type="region of interest" description="Disordered" evidence="6">
    <location>
        <begin position="2061"/>
        <end position="2093"/>
    </location>
</feature>
<feature type="compositionally biased region" description="Low complexity" evidence="6">
    <location>
        <begin position="1875"/>
        <end position="1889"/>
    </location>
</feature>
<dbReference type="InterPro" id="IPR036084">
    <property type="entry name" value="Ser_inhib-like_sf"/>
</dbReference>
<organism evidence="9 10">
    <name type="scientific">Pomacea canaliculata</name>
    <name type="common">Golden apple snail</name>
    <dbReference type="NCBI Taxonomy" id="400727"/>
    <lineage>
        <taxon>Eukaryota</taxon>
        <taxon>Metazoa</taxon>
        <taxon>Spiralia</taxon>
        <taxon>Lophotrochozoa</taxon>
        <taxon>Mollusca</taxon>
        <taxon>Gastropoda</taxon>
        <taxon>Caenogastropoda</taxon>
        <taxon>Architaenioglossa</taxon>
        <taxon>Ampullarioidea</taxon>
        <taxon>Ampullariidae</taxon>
        <taxon>Pomacea</taxon>
    </lineage>
</organism>
<feature type="disulfide bond" evidence="5">
    <location>
        <begin position="1401"/>
        <end position="1416"/>
    </location>
</feature>
<keyword evidence="3 5" id="KW-1015">Disulfide bond</keyword>
<dbReference type="Proteomes" id="UP000245119">
    <property type="component" value="Linkage Group LG4"/>
</dbReference>
<dbReference type="OrthoDB" id="6287323at2759"/>
<name>A0A2T7PDY4_POMCA</name>
<comment type="caution">
    <text evidence="5">Lacks conserved residue(s) required for the propagation of feature annotation.</text>
</comment>
<sequence length="2636" mass="283859">MGDSGGPVTILLGLLVYVTIYLPAVSSTTEQSRRCEYTRHDKIQKQDLCKNLIANIRNGSYLVSEISNEDISSDTKLCTYESPYTYTVKDCCQGWTGPSCNIPDCGGCGDGVCAVNKRAYFTAPPECVCPDDWAGQHCEENINSKSSSFHLKKEQWTKALFVVRAVQSEDPVGQSQQTTILMASAFASPTTDVLRASRAHPSFTPNVVSLAPKAGTAAVTMILTVILKCETSTTTYVLKNGNNTVTDSSGKTENITVTEEYQYYGTEAIYKRQDDSVYFYFPELSIRKDFSGYTAITVSKTSQLIGNTDGLCGNANGDPAGNSNAGREVGKKCGKGFHACSSEQQDEAAIACDFLRSDKYAECIKGGVDVKGAIQRCMRAYCSSDDKEKAICNQAEDFASWCYGLTGKIPQFREADFCPKTCDNGKVYTPVKMTNCDLRCGMPQLSYLSPSCRPEGQGGCVCPVGMALQNSTCVQPENCQCRGTDNVYYNPGDLVASSDKCLVCTCGDLGLWNCEPNEEGCMTTCTIIGNKVRTFDSLIYGISSSSPYTVVLLQSKEGNIKLEASYQPCASGTCISGLRAKVGNFTSSLTVSPDSAPVLDKPVSSAIYSRKISKNHYATDFLTSGIRIIFSVAGTIQIRANTLINKNKLYGMCGTPNGDIKDEMRSPSGSDMDNSAFIGAYCSQCPGTVVVQGKLSGDQSPICDQVMAANLDAAVHSDISSFKTICESMTTDQNRCQVLQTMAQHYQKSFESMFGNSVDCAMTEQTVRDVCKSNCIDFTLTNCEKQSFFDGGCGSNQYYRDQQCVEQDQCGCFNMNTTSFVEPGNTTTVGCHECTCNGTKMQCNTKCEEVICAEDQISYVQFQKDPVQNHQMCPDKYQITRKYVADVRPNQQCYCKEGLLQTYSTDQCVTKCPCFESDTWFKDGYTITKGCKNKTCIDGIWNVTDDDNCMGSCIVSGSTFKIKQFDADGLTKQRLNNKCEYTFLTTNDVTIKIGLLSQREHFVKFEVTALSQGYLQLVPNGDGAFIYNGKTYDRPVIPGMHVAYTGSSIDVSFNNSNVVVRQRGRKTTIFVKKSVPILGGLCGNFDGLSNNDLVGKDKQPKPTFLAAADSWAEGVCVQDSTPPSIPENPLKKQWAEENCRIIKEGEPFKPCRGRTTENSQNTFLDECVLASMDCNSGGDCDCQCDAIDAYADYCAWQGSPAAFRSPKICPVMCEGGSVYQACGDPCPPVCGHKTDCSDRPCVGGCFCPEGYIRENLHDMTCIPESQCSCFLNGRTVAVNHTVTINCQTCTCWHGQFKCTGERCKEECDEHEFRCDSGECIDSRYTCDGASNCADSSDERGCTVTNCTEFKCSMFGQCFDLKNVCDGIMDCSDGSDEADCGYTCGPDEFQCKKGCIPKRYVCDNYFDCSDGFDEQNCIPSTTPKGCTREEVPISSLSPDVTVTADRGDASSIFGYNGWTPDGRSGTVYFSLTSRDNNSPQLMSLTVDVDNSGSLELAVYDKDNNLVFTGSVQKGSRGQTFTFPFTEFHTIGLTTSERLSNLIVYACYEPSEGTTAVPGQSTAPACNEPLSLVIRDSSAPVDTSGVVKDVTSPLTFTIDVTEPLRDSLEGMLMLLKLRLVNCDTYTIKDPTTDAILLQGQTTVSTGVLTLSAQTAIPLPLKFEMHQKDGNSPISAQIQEVKGCTQPRTTETPLISTVSATTAPTEETISTPCPDILCDGRCISSLTELCNSSCAPAECATSTLPPTGSTISQCFDILNVDVISSEIITQDQDGESFKEFVMTIRPSDDQVNPVTLNLITLLLTNCDTMEIREGDTANIMLQTQVPYPNGPVTVNLDSVNLPVTFQFSPKDRSKSVSASIKEVRGCSGKPPPPPPATTTPTITSVTTPPEEITSTHCPFIQCNGRCISSLEELCESSCAPPECATRPTEPPTITTIPQCFEKMDFNVVSTDVAVREQTSGGLPMTALVLSVRPQRESPNKTWILKDLSLFGSNLGELEVKDANGNTVYQEHAHHSEGIVNINDSLSDEPITLPIQIEIHPKDRGNAVTAKIIYLAGCEVTVPSTPGTTTTPSITSPGTTRSSTSVPSTTGPSETVCSDDMKYEEAKVTDTARSSNGNFLELIEIPAGVYVKEIYERTKQVFIPVDQTPGDYSTVTLRAGETLIVIKRNGTTENPIGPTSLLNPDSVSFGAINIQKERGNAVITTPKTNATVVVSLNKEEIFQTVLHNEGGIVIVDRQGPFSIILISQNIEDDSVPAPSFIKLCGPPVTGTLQYSTSTATPHALTTYHPSTATSQNTWETTKQEGTTPSPAVTTPSGPQTTERTPSPAVTTPSGPQTTGPTEQPGTTPSSAVTTPRGGEGTTGPTERPGTTPSPAVTTPSGPQTTERTPSPAVTTPSGPQTTGPTEQPGTTPSSAVTTPRGGEGTTGPTERPGTTPSPAVTTPSGPQTTGPTEQPGTTPSPSSTPTKGCPYQMSAQEPPAGSVQRILDSTTLKVEKVTFDDKTYVQSAEEIPKPEDTPRTVLYIKDTDESVKVPKGTKVLIEVAAGAPLPSAPPSSPEEPTQPQLLSECTHGAKSAAAAAMTGVSISDECPGPHAGSVRVSYDSPYDAKVEKVQFDRAKNLDVAKWRGIAGVREEKEYLP</sequence>
<dbReference type="SMART" id="SM00832">
    <property type="entry name" value="C8"/>
    <property type="match status" value="1"/>
</dbReference>
<evidence type="ECO:0000313" key="10">
    <source>
        <dbReference type="Proteomes" id="UP000245119"/>
    </source>
</evidence>
<dbReference type="InterPro" id="IPR036055">
    <property type="entry name" value="LDL_receptor-like_sf"/>
</dbReference>
<dbReference type="PROSITE" id="PS00022">
    <property type="entry name" value="EGF_1"/>
    <property type="match status" value="1"/>
</dbReference>
<reference evidence="9 10" key="1">
    <citation type="submission" date="2018-04" db="EMBL/GenBank/DDBJ databases">
        <title>The genome of golden apple snail Pomacea canaliculata provides insight into stress tolerance and invasive adaptation.</title>
        <authorList>
            <person name="Liu C."/>
            <person name="Liu B."/>
            <person name="Ren Y."/>
            <person name="Zhang Y."/>
            <person name="Wang H."/>
            <person name="Li S."/>
            <person name="Jiang F."/>
            <person name="Yin L."/>
            <person name="Zhang G."/>
            <person name="Qian W."/>
            <person name="Fan W."/>
        </authorList>
    </citation>
    <scope>NUCLEOTIDE SEQUENCE [LARGE SCALE GENOMIC DNA]</scope>
    <source>
        <strain evidence="9">SZHN2017</strain>
        <tissue evidence="9">Muscle</tissue>
    </source>
</reference>
<feature type="domain" description="VWFD" evidence="8">
    <location>
        <begin position="951"/>
        <end position="1119"/>
    </location>
</feature>
<evidence type="ECO:0000313" key="9">
    <source>
        <dbReference type="EMBL" id="PVD31633.1"/>
    </source>
</evidence>
<keyword evidence="7" id="KW-1133">Transmembrane helix</keyword>
<dbReference type="SMART" id="SM00192">
    <property type="entry name" value="LDLa"/>
    <property type="match status" value="3"/>
</dbReference>
<dbReference type="InterPro" id="IPR000742">
    <property type="entry name" value="EGF"/>
</dbReference>
<evidence type="ECO:0000256" key="3">
    <source>
        <dbReference type="ARBA" id="ARBA00023157"/>
    </source>
</evidence>
<evidence type="ECO:0000256" key="2">
    <source>
        <dbReference type="ARBA" id="ARBA00022737"/>
    </source>
</evidence>
<feature type="compositionally biased region" description="Polar residues" evidence="6">
    <location>
        <begin position="2369"/>
        <end position="2389"/>
    </location>
</feature>
<dbReference type="Pfam" id="PF00094">
    <property type="entry name" value="VWD"/>
    <property type="match status" value="1"/>
</dbReference>
<protein>
    <recommendedName>
        <fullName evidence="8">VWFD domain-containing protein</fullName>
    </recommendedName>
</protein>
<dbReference type="PRINTS" id="PR00261">
    <property type="entry name" value="LDLRECEPTOR"/>
</dbReference>
<gene>
    <name evidence="9" type="ORF">C0Q70_07050</name>
</gene>
<feature type="domain" description="VWFD" evidence="8">
    <location>
        <begin position="523"/>
        <end position="689"/>
    </location>
</feature>
<dbReference type="Gene3D" id="4.10.400.10">
    <property type="entry name" value="Low-density Lipoprotein Receptor"/>
    <property type="match status" value="3"/>
</dbReference>
<dbReference type="CDD" id="cd19941">
    <property type="entry name" value="TIL"/>
    <property type="match status" value="1"/>
</dbReference>
<dbReference type="PROSITE" id="PS01209">
    <property type="entry name" value="LDLRA_1"/>
    <property type="match status" value="1"/>
</dbReference>
<evidence type="ECO:0000256" key="5">
    <source>
        <dbReference type="PROSITE-ProRule" id="PRU00124"/>
    </source>
</evidence>
<dbReference type="SUPFAM" id="SSF57424">
    <property type="entry name" value="LDL receptor-like module"/>
    <property type="match status" value="3"/>
</dbReference>
<dbReference type="Pfam" id="PF08742">
    <property type="entry name" value="C8"/>
    <property type="match status" value="2"/>
</dbReference>
<keyword evidence="10" id="KW-1185">Reference proteome</keyword>
<proteinExistence type="predicted"/>
<dbReference type="SUPFAM" id="SSF57567">
    <property type="entry name" value="Serine protease inhibitors"/>
    <property type="match status" value="2"/>
</dbReference>
<evidence type="ECO:0000256" key="4">
    <source>
        <dbReference type="ARBA" id="ARBA00023180"/>
    </source>
</evidence>
<dbReference type="Gene3D" id="2.10.25.10">
    <property type="entry name" value="Laminin"/>
    <property type="match status" value="2"/>
</dbReference>
<feature type="transmembrane region" description="Helical" evidence="7">
    <location>
        <begin position="7"/>
        <end position="25"/>
    </location>
</feature>
<evidence type="ECO:0000256" key="1">
    <source>
        <dbReference type="ARBA" id="ARBA00022729"/>
    </source>
</evidence>
<feature type="compositionally biased region" description="Low complexity" evidence="6">
    <location>
        <begin position="2326"/>
        <end position="2368"/>
    </location>
</feature>
<dbReference type="FunFam" id="4.10.400.10:FF:000034">
    <property type="entry name" value="Low-density lipoprotein receptor-related protein 2"/>
    <property type="match status" value="1"/>
</dbReference>
<feature type="disulfide bond" evidence="5">
    <location>
        <begin position="1326"/>
        <end position="1341"/>
    </location>
</feature>
<keyword evidence="1" id="KW-0732">Signal</keyword>
<evidence type="ECO:0000256" key="7">
    <source>
        <dbReference type="SAM" id="Phobius"/>
    </source>
</evidence>
<feature type="compositionally biased region" description="Low complexity" evidence="6">
    <location>
        <begin position="2390"/>
        <end position="2462"/>
    </location>
</feature>
<evidence type="ECO:0000256" key="6">
    <source>
        <dbReference type="SAM" id="MobiDB-lite"/>
    </source>
</evidence>
<feature type="disulfide bond" evidence="5">
    <location>
        <begin position="1364"/>
        <end position="1379"/>
    </location>
</feature>
<dbReference type="PROSITE" id="PS50068">
    <property type="entry name" value="LDLRA_2"/>
    <property type="match status" value="3"/>
</dbReference>
<dbReference type="InterPro" id="IPR001846">
    <property type="entry name" value="VWF_type-D"/>
</dbReference>
<feature type="compositionally biased region" description="Polar residues" evidence="6">
    <location>
        <begin position="2283"/>
        <end position="2325"/>
    </location>
</feature>
<evidence type="ECO:0000259" key="8">
    <source>
        <dbReference type="PROSITE" id="PS51233"/>
    </source>
</evidence>
<keyword evidence="2" id="KW-0677">Repeat</keyword>
<dbReference type="EMBL" id="PZQS01000004">
    <property type="protein sequence ID" value="PVD31633.1"/>
    <property type="molecule type" value="Genomic_DNA"/>
</dbReference>
<feature type="compositionally biased region" description="Low complexity" evidence="6">
    <location>
        <begin position="2061"/>
        <end position="2092"/>
    </location>
</feature>
<dbReference type="InterPro" id="IPR002172">
    <property type="entry name" value="LDrepeatLR_classA_rpt"/>
</dbReference>
<dbReference type="PROSITE" id="PS51233">
    <property type="entry name" value="VWFD"/>
    <property type="match status" value="2"/>
</dbReference>
<feature type="region of interest" description="Disordered" evidence="6">
    <location>
        <begin position="2542"/>
        <end position="2562"/>
    </location>
</feature>
<dbReference type="Pfam" id="PF00057">
    <property type="entry name" value="Ldl_recept_a"/>
    <property type="match status" value="2"/>
</dbReference>
<dbReference type="STRING" id="400727.A0A2T7PDY4"/>
<feature type="disulfide bond" evidence="5">
    <location>
        <begin position="1307"/>
        <end position="1319"/>
    </location>
</feature>
<keyword evidence="7" id="KW-0812">Transmembrane</keyword>
<dbReference type="Pfam" id="PF01826">
    <property type="entry name" value="TIL"/>
    <property type="match status" value="1"/>
</dbReference>
<dbReference type="SMART" id="SM00216">
    <property type="entry name" value="VWD"/>
    <property type="match status" value="1"/>
</dbReference>
<dbReference type="InterPro" id="IPR002919">
    <property type="entry name" value="TIL_dom"/>
</dbReference>
<dbReference type="InterPro" id="IPR050780">
    <property type="entry name" value="Mucin_vWF_Thrombospondin_sf"/>
</dbReference>
<dbReference type="CDD" id="cd00112">
    <property type="entry name" value="LDLa"/>
    <property type="match status" value="3"/>
</dbReference>
<dbReference type="PANTHER" id="PTHR11339">
    <property type="entry name" value="EXTRACELLULAR MATRIX GLYCOPROTEIN RELATED"/>
    <property type="match status" value="1"/>
</dbReference>
<dbReference type="InterPro" id="IPR023415">
    <property type="entry name" value="LDLR_class-A_CS"/>
</dbReference>
<comment type="caution">
    <text evidence="9">The sequence shown here is derived from an EMBL/GenBank/DDBJ whole genome shotgun (WGS) entry which is preliminary data.</text>
</comment>
<keyword evidence="4" id="KW-0325">Glycoprotein</keyword>
<feature type="disulfide bond" evidence="5">
    <location>
        <begin position="1314"/>
        <end position="1332"/>
    </location>
</feature>